<feature type="domain" description="HTH tetR-type" evidence="5">
    <location>
        <begin position="20"/>
        <end position="80"/>
    </location>
</feature>
<comment type="caution">
    <text evidence="6">The sequence shown here is derived from an EMBL/GenBank/DDBJ whole genome shotgun (WGS) entry which is preliminary data.</text>
</comment>
<evidence type="ECO:0000313" key="6">
    <source>
        <dbReference type="EMBL" id="MBP2324057.1"/>
    </source>
</evidence>
<dbReference type="PROSITE" id="PS50977">
    <property type="entry name" value="HTH_TETR_2"/>
    <property type="match status" value="1"/>
</dbReference>
<dbReference type="PANTHER" id="PTHR30055:SF151">
    <property type="entry name" value="TRANSCRIPTIONAL REGULATORY PROTEIN"/>
    <property type="match status" value="1"/>
</dbReference>
<dbReference type="PROSITE" id="PS01081">
    <property type="entry name" value="HTH_TETR_1"/>
    <property type="match status" value="1"/>
</dbReference>
<evidence type="ECO:0000313" key="7">
    <source>
        <dbReference type="Proteomes" id="UP001519332"/>
    </source>
</evidence>
<evidence type="ECO:0000259" key="5">
    <source>
        <dbReference type="PROSITE" id="PS50977"/>
    </source>
</evidence>
<evidence type="ECO:0000256" key="2">
    <source>
        <dbReference type="ARBA" id="ARBA00023125"/>
    </source>
</evidence>
<dbReference type="SUPFAM" id="SSF46689">
    <property type="entry name" value="Homeodomain-like"/>
    <property type="match status" value="1"/>
</dbReference>
<accession>A0ABS4TI03</accession>
<evidence type="ECO:0000256" key="1">
    <source>
        <dbReference type="ARBA" id="ARBA00023015"/>
    </source>
</evidence>
<dbReference type="Gene3D" id="1.10.357.10">
    <property type="entry name" value="Tetracycline Repressor, domain 2"/>
    <property type="match status" value="1"/>
</dbReference>
<evidence type="ECO:0000256" key="3">
    <source>
        <dbReference type="ARBA" id="ARBA00023163"/>
    </source>
</evidence>
<dbReference type="Proteomes" id="UP001519332">
    <property type="component" value="Unassembled WGS sequence"/>
</dbReference>
<dbReference type="InterPro" id="IPR004111">
    <property type="entry name" value="Repressor_TetR_C"/>
</dbReference>
<dbReference type="EMBL" id="JAGINW010000001">
    <property type="protein sequence ID" value="MBP2324057.1"/>
    <property type="molecule type" value="Genomic_DNA"/>
</dbReference>
<dbReference type="InterPro" id="IPR036271">
    <property type="entry name" value="Tet_transcr_reg_TetR-rel_C_sf"/>
</dbReference>
<keyword evidence="1" id="KW-0805">Transcription regulation</keyword>
<dbReference type="Pfam" id="PF02909">
    <property type="entry name" value="TetR_C_1"/>
    <property type="match status" value="1"/>
</dbReference>
<dbReference type="RefSeq" id="WP_209641113.1">
    <property type="nucleotide sequence ID" value="NZ_JAGINW010000001.1"/>
</dbReference>
<proteinExistence type="predicted"/>
<keyword evidence="3" id="KW-0804">Transcription</keyword>
<protein>
    <submittedName>
        <fullName evidence="6">AcrR family transcriptional regulator</fullName>
    </submittedName>
</protein>
<feature type="DNA-binding region" description="H-T-H motif" evidence="4">
    <location>
        <begin position="43"/>
        <end position="62"/>
    </location>
</feature>
<keyword evidence="2 4" id="KW-0238">DNA-binding</keyword>
<dbReference type="Gene3D" id="1.10.10.60">
    <property type="entry name" value="Homeodomain-like"/>
    <property type="match status" value="1"/>
</dbReference>
<dbReference type="SUPFAM" id="SSF48498">
    <property type="entry name" value="Tetracyclin repressor-like, C-terminal domain"/>
    <property type="match status" value="1"/>
</dbReference>
<dbReference type="InterPro" id="IPR023772">
    <property type="entry name" value="DNA-bd_HTH_TetR-type_CS"/>
</dbReference>
<dbReference type="InterPro" id="IPR001647">
    <property type="entry name" value="HTH_TetR"/>
</dbReference>
<evidence type="ECO:0000256" key="4">
    <source>
        <dbReference type="PROSITE-ProRule" id="PRU00335"/>
    </source>
</evidence>
<dbReference type="PANTHER" id="PTHR30055">
    <property type="entry name" value="HTH-TYPE TRANSCRIPTIONAL REGULATOR RUTR"/>
    <property type="match status" value="1"/>
</dbReference>
<reference evidence="6 7" key="1">
    <citation type="submission" date="2021-03" db="EMBL/GenBank/DDBJ databases">
        <title>Sequencing the genomes of 1000 actinobacteria strains.</title>
        <authorList>
            <person name="Klenk H.-P."/>
        </authorList>
    </citation>
    <scope>NUCLEOTIDE SEQUENCE [LARGE SCALE GENOMIC DNA]</scope>
    <source>
        <strain evidence="6 7">DSM 46670</strain>
    </source>
</reference>
<name>A0ABS4TI03_9PSEU</name>
<organism evidence="6 7">
    <name type="scientific">Kibdelosporangium banguiense</name>
    <dbReference type="NCBI Taxonomy" id="1365924"/>
    <lineage>
        <taxon>Bacteria</taxon>
        <taxon>Bacillati</taxon>
        <taxon>Actinomycetota</taxon>
        <taxon>Actinomycetes</taxon>
        <taxon>Pseudonocardiales</taxon>
        <taxon>Pseudonocardiaceae</taxon>
        <taxon>Kibdelosporangium</taxon>
    </lineage>
</organism>
<gene>
    <name evidence="6" type="ORF">JOF56_004442</name>
</gene>
<dbReference type="Pfam" id="PF00440">
    <property type="entry name" value="TetR_N"/>
    <property type="match status" value="1"/>
</dbReference>
<dbReference type="InterPro" id="IPR009057">
    <property type="entry name" value="Homeodomain-like_sf"/>
</dbReference>
<keyword evidence="7" id="KW-1185">Reference proteome</keyword>
<dbReference type="InterPro" id="IPR050109">
    <property type="entry name" value="HTH-type_TetR-like_transc_reg"/>
</dbReference>
<sequence>MTEQALSVWTRQKRGREQPALSREQIVAEAIKLLDADGLDTLSMRNLGKQLGAGATSLYRHVANKDELIELVVDEIYGEIEVPEAGAASWRASTTVCASSVRAMILRHPWVASVLGQIGTSYLGPNVMRLSDRMLALFEEGGFGLEEANLGLSTVLSYVIGWGINEAAWMTSLARSGLTEREWSARMEPAAREAARSYPRLNRLYEMAALTSGEETRQDEFTYGLDRILDGLEKRP</sequence>